<dbReference type="SMART" id="SM00325">
    <property type="entry name" value="RhoGEF"/>
    <property type="match status" value="1"/>
</dbReference>
<dbReference type="CDD" id="cd11793">
    <property type="entry name" value="SH3_ephexin1_like"/>
    <property type="match status" value="1"/>
</dbReference>
<dbReference type="Gene3D" id="1.20.900.10">
    <property type="entry name" value="Dbl homology (DH) domain"/>
    <property type="match status" value="1"/>
</dbReference>
<feature type="region of interest" description="Disordered" evidence="3">
    <location>
        <begin position="1338"/>
        <end position="1374"/>
    </location>
</feature>
<feature type="compositionally biased region" description="Low complexity" evidence="3">
    <location>
        <begin position="809"/>
        <end position="819"/>
    </location>
</feature>
<accession>A0A9I3MIK6</accession>
<dbReference type="PANTHER" id="PTHR12845">
    <property type="entry name" value="GUANINE NUCLEOTIDE EXCHANGE FACTOR"/>
    <property type="match status" value="1"/>
</dbReference>
<feature type="domain" description="SH3" evidence="4">
    <location>
        <begin position="1239"/>
        <end position="1300"/>
    </location>
</feature>
<dbReference type="InterPro" id="IPR001452">
    <property type="entry name" value="SH3_domain"/>
</dbReference>
<evidence type="ECO:0008006" key="8">
    <source>
        <dbReference type="Google" id="ProtNLM"/>
    </source>
</evidence>
<dbReference type="Pfam" id="PF00621">
    <property type="entry name" value="RhoGEF"/>
    <property type="match status" value="1"/>
</dbReference>
<feature type="region of interest" description="Disordered" evidence="3">
    <location>
        <begin position="639"/>
        <end position="700"/>
    </location>
</feature>
<dbReference type="InterPro" id="IPR035899">
    <property type="entry name" value="DBL_dom_sf"/>
</dbReference>
<feature type="compositionally biased region" description="Low complexity" evidence="3">
    <location>
        <begin position="424"/>
        <end position="450"/>
    </location>
</feature>
<dbReference type="Gene3D" id="2.30.29.30">
    <property type="entry name" value="Pleckstrin-homology domain (PH domain)/Phosphotyrosine-binding domain (PTB)"/>
    <property type="match status" value="1"/>
</dbReference>
<keyword evidence="1 2" id="KW-0728">SH3 domain</keyword>
<dbReference type="SMART" id="SM00326">
    <property type="entry name" value="SH3"/>
    <property type="match status" value="1"/>
</dbReference>
<evidence type="ECO:0000256" key="2">
    <source>
        <dbReference type="PROSITE-ProRule" id="PRU00192"/>
    </source>
</evidence>
<feature type="compositionally biased region" description="Basic residues" evidence="3">
    <location>
        <begin position="1343"/>
        <end position="1374"/>
    </location>
</feature>
<dbReference type="CDD" id="cd01221">
    <property type="entry name" value="PH_ephexin"/>
    <property type="match status" value="1"/>
</dbReference>
<feature type="compositionally biased region" description="Basic and acidic residues" evidence="3">
    <location>
        <begin position="286"/>
        <end position="302"/>
    </location>
</feature>
<feature type="region of interest" description="Disordered" evidence="3">
    <location>
        <begin position="26"/>
        <end position="96"/>
    </location>
</feature>
<dbReference type="PROSITE" id="PS50002">
    <property type="entry name" value="SH3"/>
    <property type="match status" value="1"/>
</dbReference>
<dbReference type="GO" id="GO:0005085">
    <property type="term" value="F:guanyl-nucleotide exchange factor activity"/>
    <property type="evidence" value="ECO:0007669"/>
    <property type="project" value="InterPro"/>
</dbReference>
<feature type="region of interest" description="Disordered" evidence="3">
    <location>
        <begin position="138"/>
        <end position="185"/>
    </location>
</feature>
<feature type="compositionally biased region" description="Polar residues" evidence="3">
    <location>
        <begin position="643"/>
        <end position="654"/>
    </location>
</feature>
<dbReference type="Gene3D" id="2.30.30.40">
    <property type="entry name" value="SH3 Domains"/>
    <property type="match status" value="1"/>
</dbReference>
<feature type="compositionally biased region" description="Low complexity" evidence="3">
    <location>
        <begin position="606"/>
        <end position="619"/>
    </location>
</feature>
<feature type="compositionally biased region" description="Gly residues" evidence="3">
    <location>
        <begin position="673"/>
        <end position="690"/>
    </location>
</feature>
<feature type="region of interest" description="Disordered" evidence="3">
    <location>
        <begin position="788"/>
        <end position="838"/>
    </location>
</feature>
<dbReference type="Pfam" id="PF00018">
    <property type="entry name" value="SH3_1"/>
    <property type="match status" value="1"/>
</dbReference>
<feature type="compositionally biased region" description="Polar residues" evidence="3">
    <location>
        <begin position="72"/>
        <end position="93"/>
    </location>
</feature>
<protein>
    <recommendedName>
        <fullName evidence="8">Guanine nucleotide exchange factor tim</fullName>
    </recommendedName>
</protein>
<proteinExistence type="predicted"/>
<feature type="region of interest" description="Disordered" evidence="3">
    <location>
        <begin position="203"/>
        <end position="311"/>
    </location>
</feature>
<evidence type="ECO:0000256" key="3">
    <source>
        <dbReference type="SAM" id="MobiDB-lite"/>
    </source>
</evidence>
<dbReference type="InterPro" id="IPR047271">
    <property type="entry name" value="Ephexin-like"/>
</dbReference>
<keyword evidence="7" id="KW-1185">Reference proteome</keyword>
<evidence type="ECO:0000259" key="5">
    <source>
        <dbReference type="PROSITE" id="PS50010"/>
    </source>
</evidence>
<feature type="compositionally biased region" description="Low complexity" evidence="3">
    <location>
        <begin position="368"/>
        <end position="386"/>
    </location>
</feature>
<dbReference type="InterPro" id="IPR036028">
    <property type="entry name" value="SH3-like_dom_sf"/>
</dbReference>
<feature type="compositionally biased region" description="Low complexity" evidence="3">
    <location>
        <begin position="26"/>
        <end position="38"/>
    </location>
</feature>
<evidence type="ECO:0000313" key="7">
    <source>
        <dbReference type="Proteomes" id="UP000075903"/>
    </source>
</evidence>
<name>A0A9I3MIK6_ANOME</name>
<dbReference type="EnsemblMetazoa" id="AMEM019662-RA">
    <property type="protein sequence ID" value="AMEM019662-PA"/>
    <property type="gene ID" value="AMEM019662"/>
</dbReference>
<feature type="compositionally biased region" description="Polar residues" evidence="3">
    <location>
        <begin position="514"/>
        <end position="530"/>
    </location>
</feature>
<feature type="region of interest" description="Disordered" evidence="3">
    <location>
        <begin position="713"/>
        <end position="742"/>
    </location>
</feature>
<feature type="compositionally biased region" description="Polar residues" evidence="3">
    <location>
        <begin position="555"/>
        <end position="565"/>
    </location>
</feature>
<feature type="region of interest" description="Disordered" evidence="3">
    <location>
        <begin position="337"/>
        <end position="530"/>
    </location>
</feature>
<dbReference type="InterPro" id="IPR000219">
    <property type="entry name" value="DH_dom"/>
</dbReference>
<evidence type="ECO:0000256" key="1">
    <source>
        <dbReference type="ARBA" id="ARBA00022443"/>
    </source>
</evidence>
<dbReference type="SUPFAM" id="SSF50729">
    <property type="entry name" value="PH domain-like"/>
    <property type="match status" value="1"/>
</dbReference>
<feature type="compositionally biased region" description="Low complexity" evidence="3">
    <location>
        <begin position="713"/>
        <end position="726"/>
    </location>
</feature>
<evidence type="ECO:0000259" key="4">
    <source>
        <dbReference type="PROSITE" id="PS50002"/>
    </source>
</evidence>
<dbReference type="Proteomes" id="UP000075903">
    <property type="component" value="Unassembled WGS sequence"/>
</dbReference>
<dbReference type="InterPro" id="IPR047270">
    <property type="entry name" value="PH_ephexin"/>
</dbReference>
<feature type="compositionally biased region" description="Basic and acidic residues" evidence="3">
    <location>
        <begin position="171"/>
        <end position="185"/>
    </location>
</feature>
<organism evidence="6 7">
    <name type="scientific">Anopheles merus</name>
    <name type="common">Mosquito</name>
    <dbReference type="NCBI Taxonomy" id="30066"/>
    <lineage>
        <taxon>Eukaryota</taxon>
        <taxon>Metazoa</taxon>
        <taxon>Ecdysozoa</taxon>
        <taxon>Arthropoda</taxon>
        <taxon>Hexapoda</taxon>
        <taxon>Insecta</taxon>
        <taxon>Pterygota</taxon>
        <taxon>Neoptera</taxon>
        <taxon>Endopterygota</taxon>
        <taxon>Diptera</taxon>
        <taxon>Nematocera</taxon>
        <taxon>Culicoidea</taxon>
        <taxon>Culicidae</taxon>
        <taxon>Anophelinae</taxon>
        <taxon>Anopheles</taxon>
    </lineage>
</organism>
<dbReference type="InterPro" id="IPR011993">
    <property type="entry name" value="PH-like_dom_sf"/>
</dbReference>
<sequence length="1374" mass="148713">MPPPSSATQQQERKPCARMALGYVHSSVPLPSSSSSPSAVGTVPRKRRPRAVGEVFVSSTSTVYLYDPNDPLSKQSTSNGQSVSPLNDTATSPRHNDAQLCPVYENFATETTQRNFRAVSRSAVPVLPLTVVRVRQPERSVASGLDGEPAKPPEVPPRRKHAAARAAVVKPDAEESRSEESDRFELQSVSTFLDDSDHHYESLYSIGSNDGRHQRQYDSNYTTLPSHAEGSPLSGNGTSGVNFHEHRAGGVGGGGGDASAAMLLPPDDEFDSFDSDDTDYEDEDDDRNRARTDSGVDIRNAKLPDPPPSSSQVYVLVQKIKNLGTLSEIAKSFHKLSKKKGTKGATTTTGAGGGTYENTVLGSKHAGTKTGSKGMSSSTASKSFKLPPLPLVGGGGGVPKPPPEDYEGAAVGSPHSGTHPVPPGSSLLQPASSPSLSSASTTANRAAAATPLISSPVPEQSSSAGVRSTSESSNVSGNVPKAPGTAGFSPADGATRKKSKSTKSLRSKLRKSLVSDSTSLNIGSSFNGSRSTFYVTSADVDSGIFNGSDGCLNPSAGSVSQSQEMPTKPAEDNRRKSIASATGTTGHGRPTIPPPPPPAEAGKRTAASSSVSPLLAANSKSVSKKLGATSWYAECGVFKQPHSFGTGSDQSLSNGKGDGSISPRSSLPPKDGGPPGAGPGGSVGGGGGAGDRTLTSNGHTSASSWYADIYQTSGASVASSSESSGVSTGGEGGPGDDHSHSMFVNEPLYQIYNAAKLESITRDIDAEISGRSEAELYDDGYEKIAERNRRRKTGSAGEQEGGEEGDEGGCASSSGSSSTDGDDRGDDSAMHLRKPSRPTALELIEPHIGKLRTLWCEVPEVRNSEILATLTPTEKRLQEAKFEILTSEASYLKSLNLLRTHFVNHPAFRDTRILSSSERKTLFSSIIPVQECSDRLLCDLENCWQDNIMLLGLSHSIYKHAEKHFHVYVTYCEHQAKIDRTLKALKANKPEFARTLAALEADPVCCSLSLSSFLMLPMQRITRMRLLLDAVLQRCHPDDDDEFGSWESTFVLINRILTQCNDAAHRSEQLYEMELLSRQIEFPTNVRPLAIVPCGIGAAPSTMHRKLEKRGDLVHVLWRGDDAKLTFGKKFSKSNVYAFLFTDLLVLTKKKSDESYLVIDYCQRALLTVSSGDIVTGLPAKEMQTIGKNLIIMTLLENHEGKTIEMILSCPSETERERWLMVTEPPASENPDEKIYEQWDCPQVIAVHPYQALQPDELDLDIKDVVNVHRKMADGWYEGERIRDGAVGWFPSNYTKEIPSAHIRAKHIKQRHLLLTYTSKYIDTATKAHHHYHNYYHQPQHQQQHHHQLHHKQQHLQHQQQYHHHHHQQQQSKK</sequence>
<dbReference type="PROSITE" id="PS50010">
    <property type="entry name" value="DH_2"/>
    <property type="match status" value="1"/>
</dbReference>
<feature type="compositionally biased region" description="Basic residues" evidence="3">
    <location>
        <begin position="496"/>
        <end position="511"/>
    </location>
</feature>
<evidence type="ECO:0000313" key="6">
    <source>
        <dbReference type="EnsemblMetazoa" id="AMEM019662-PA"/>
    </source>
</evidence>
<dbReference type="SUPFAM" id="SSF50044">
    <property type="entry name" value="SH3-domain"/>
    <property type="match status" value="1"/>
</dbReference>
<feature type="compositionally biased region" description="Acidic residues" evidence="3">
    <location>
        <begin position="266"/>
        <end position="285"/>
    </location>
</feature>
<reference evidence="6" key="1">
    <citation type="submission" date="2023-03" db="UniProtKB">
        <authorList>
            <consortium name="EnsemblMetazoa"/>
        </authorList>
    </citation>
    <scope>IDENTIFICATION</scope>
    <source>
        <strain evidence="6">MAF</strain>
    </source>
</reference>
<dbReference type="PANTHER" id="PTHR12845:SF5">
    <property type="entry name" value="EPHEXIN, ISOFORM D"/>
    <property type="match status" value="1"/>
</dbReference>
<feature type="compositionally biased region" description="Polar residues" evidence="3">
    <location>
        <begin position="457"/>
        <end position="477"/>
    </location>
</feature>
<feature type="domain" description="DH" evidence="5">
    <location>
        <begin position="876"/>
        <end position="1063"/>
    </location>
</feature>
<dbReference type="CDD" id="cd00160">
    <property type="entry name" value="RhoGEF"/>
    <property type="match status" value="1"/>
</dbReference>
<feature type="region of interest" description="Disordered" evidence="3">
    <location>
        <begin position="545"/>
        <end position="619"/>
    </location>
</feature>
<dbReference type="SUPFAM" id="SSF48065">
    <property type="entry name" value="DBL homology domain (DH-domain)"/>
    <property type="match status" value="1"/>
</dbReference>